<dbReference type="Proteomes" id="UP000046393">
    <property type="component" value="Unplaced"/>
</dbReference>
<keyword evidence="1" id="KW-1133">Transmembrane helix</keyword>
<proteinExistence type="predicted"/>
<accession>A0A0N5A8N3</accession>
<sequence length="353" mass="40708">MSWSMAPRVGRFIRAKRYLKELPGRLWRDHPEQVVFGGTFGVAGVIIAAYKLWKYGTRGVKPWHRGYYDVVRPDDVRALGWRTPEDYPAPYLTNRQNKGPKYYKRDYGWKSELSVDMYQSDFLVIFQDCKSWVSFAQSHANGKLFKVNCNCSKPNCLNENNIEECRRQWVVVEFMNCEDGYSVDAQAVKNMFATWLNEECGTTLVCETSLKFAPTDISIDNYECSVDGQHFWILVRKNVPQQSLDNYAEQLDPKILMSIIYSREHPLASTFHSDIKSVGVLNITKLKAHIKEASDDSQSVSFTVGLMIFTPSFLIAFSVMYLIMRCCCLQNRLKLQRSDSVENIELRAATRDV</sequence>
<reference evidence="3" key="1">
    <citation type="submission" date="2017-02" db="UniProtKB">
        <authorList>
            <consortium name="WormBaseParasite"/>
        </authorList>
    </citation>
    <scope>IDENTIFICATION</scope>
</reference>
<evidence type="ECO:0000313" key="2">
    <source>
        <dbReference type="Proteomes" id="UP000046393"/>
    </source>
</evidence>
<protein>
    <submittedName>
        <fullName evidence="3">Uncharacterized protein</fullName>
    </submittedName>
</protein>
<feature type="transmembrane region" description="Helical" evidence="1">
    <location>
        <begin position="300"/>
        <end position="324"/>
    </location>
</feature>
<dbReference type="WBParaSite" id="SMUV_0000043801-mRNA-1">
    <property type="protein sequence ID" value="SMUV_0000043801-mRNA-1"/>
    <property type="gene ID" value="SMUV_0000043801"/>
</dbReference>
<keyword evidence="2" id="KW-1185">Reference proteome</keyword>
<organism evidence="2 3">
    <name type="scientific">Syphacia muris</name>
    <dbReference type="NCBI Taxonomy" id="451379"/>
    <lineage>
        <taxon>Eukaryota</taxon>
        <taxon>Metazoa</taxon>
        <taxon>Ecdysozoa</taxon>
        <taxon>Nematoda</taxon>
        <taxon>Chromadorea</taxon>
        <taxon>Rhabditida</taxon>
        <taxon>Spirurina</taxon>
        <taxon>Oxyuridomorpha</taxon>
        <taxon>Oxyuroidea</taxon>
        <taxon>Oxyuridae</taxon>
        <taxon>Syphacia</taxon>
    </lineage>
</organism>
<name>A0A0N5A8N3_9BILA</name>
<keyword evidence="1" id="KW-0812">Transmembrane</keyword>
<dbReference type="STRING" id="451379.A0A0N5A8N3"/>
<dbReference type="AlphaFoldDB" id="A0A0N5A8N3"/>
<evidence type="ECO:0000256" key="1">
    <source>
        <dbReference type="SAM" id="Phobius"/>
    </source>
</evidence>
<evidence type="ECO:0000313" key="3">
    <source>
        <dbReference type="WBParaSite" id="SMUV_0000043801-mRNA-1"/>
    </source>
</evidence>
<keyword evidence="1" id="KW-0472">Membrane</keyword>